<evidence type="ECO:0000313" key="1">
    <source>
        <dbReference type="EMBL" id="PKC64956.1"/>
    </source>
</evidence>
<reference evidence="1 2" key="2">
    <citation type="submission" date="2017-10" db="EMBL/GenBank/DDBJ databases">
        <title>Genome analyses suggest a sexual origin of heterokaryosis in a supposedly ancient asexual fungus.</title>
        <authorList>
            <person name="Corradi N."/>
            <person name="Sedzielewska K."/>
            <person name="Noel J."/>
            <person name="Charron P."/>
            <person name="Farinelli L."/>
            <person name="Marton T."/>
            <person name="Kruger M."/>
            <person name="Pelin A."/>
            <person name="Brachmann A."/>
            <person name="Corradi N."/>
        </authorList>
    </citation>
    <scope>NUCLEOTIDE SEQUENCE [LARGE SCALE GENOMIC DNA]</scope>
    <source>
        <strain evidence="1 2">A1</strain>
    </source>
</reference>
<dbReference type="EMBL" id="LLXH01000586">
    <property type="protein sequence ID" value="PKC64956.1"/>
    <property type="molecule type" value="Genomic_DNA"/>
</dbReference>
<organism evidence="1 2">
    <name type="scientific">Rhizophagus irregularis</name>
    <dbReference type="NCBI Taxonomy" id="588596"/>
    <lineage>
        <taxon>Eukaryota</taxon>
        <taxon>Fungi</taxon>
        <taxon>Fungi incertae sedis</taxon>
        <taxon>Mucoromycota</taxon>
        <taxon>Glomeromycotina</taxon>
        <taxon>Glomeromycetes</taxon>
        <taxon>Glomerales</taxon>
        <taxon>Glomeraceae</taxon>
        <taxon>Rhizophagus</taxon>
    </lineage>
</organism>
<name>A0A2N0RNR9_9GLOM</name>
<gene>
    <name evidence="1" type="ORF">RhiirA1_461690</name>
</gene>
<proteinExistence type="predicted"/>
<reference evidence="1 2" key="1">
    <citation type="submission" date="2017-10" db="EMBL/GenBank/DDBJ databases">
        <title>Extensive intraspecific genome diversity in a model arbuscular mycorrhizal fungus.</title>
        <authorList>
            <person name="Chen E.C.H."/>
            <person name="Morin E."/>
            <person name="Baudet D."/>
            <person name="Noel J."/>
            <person name="Ndikumana S."/>
            <person name="Charron P."/>
            <person name="St-Onge C."/>
            <person name="Giorgi J."/>
            <person name="Grigoriev I.V."/>
            <person name="Roux C."/>
            <person name="Martin F.M."/>
            <person name="Corradi N."/>
        </authorList>
    </citation>
    <scope>NUCLEOTIDE SEQUENCE [LARGE SCALE GENOMIC DNA]</scope>
    <source>
        <strain evidence="1 2">A1</strain>
    </source>
</reference>
<dbReference type="AlphaFoldDB" id="A0A2N0RNR9"/>
<comment type="caution">
    <text evidence="1">The sequence shown here is derived from an EMBL/GenBank/DDBJ whole genome shotgun (WGS) entry which is preliminary data.</text>
</comment>
<accession>A0A2N0RNR9</accession>
<sequence length="114" mass="13633">MDKDQKNQWKKDLWEVAATKSMIIGPENLIREITRGLINEKWWRICKIGGQCKVLKETFDVYLKKIQIQIWNKRCVESIELERQLENRKDDVFRLGIRDRKSWGSKVISNLVNT</sequence>
<dbReference type="Proteomes" id="UP000232688">
    <property type="component" value="Unassembled WGS sequence"/>
</dbReference>
<evidence type="ECO:0000313" key="2">
    <source>
        <dbReference type="Proteomes" id="UP000232688"/>
    </source>
</evidence>
<protein>
    <submittedName>
        <fullName evidence="1">Uncharacterized protein</fullName>
    </submittedName>
</protein>
<dbReference type="VEuPathDB" id="FungiDB:RhiirA1_461690"/>